<comment type="caution">
    <text evidence="3">The sequence shown here is derived from an EMBL/GenBank/DDBJ whole genome shotgun (WGS) entry which is preliminary data.</text>
</comment>
<dbReference type="Proteomes" id="UP000546007">
    <property type="component" value="Unassembled WGS sequence"/>
</dbReference>
<dbReference type="PANTHER" id="PTHR47566:SF1">
    <property type="entry name" value="PROTEIN NUD1"/>
    <property type="match status" value="1"/>
</dbReference>
<dbReference type="AlphaFoldDB" id="A0A7W6HYQ1"/>
<keyword evidence="4" id="KW-1185">Reference proteome</keyword>
<dbReference type="GO" id="GO:0035591">
    <property type="term" value="F:signaling adaptor activity"/>
    <property type="evidence" value="ECO:0007669"/>
    <property type="project" value="TreeGrafter"/>
</dbReference>
<dbReference type="SUPFAM" id="SSF52058">
    <property type="entry name" value="L domain-like"/>
    <property type="match status" value="1"/>
</dbReference>
<dbReference type="OrthoDB" id="1050355at2"/>
<name>A0A7W6HYQ1_9BACT</name>
<organism evidence="3 4">
    <name type="scientific">Butyricimonas faecihominis</name>
    <dbReference type="NCBI Taxonomy" id="1472416"/>
    <lineage>
        <taxon>Bacteria</taxon>
        <taxon>Pseudomonadati</taxon>
        <taxon>Bacteroidota</taxon>
        <taxon>Bacteroidia</taxon>
        <taxon>Bacteroidales</taxon>
        <taxon>Odoribacteraceae</taxon>
        <taxon>Butyricimonas</taxon>
    </lineage>
</organism>
<reference evidence="3 4" key="1">
    <citation type="submission" date="2020-08" db="EMBL/GenBank/DDBJ databases">
        <title>Genomic Encyclopedia of Type Strains, Phase IV (KMG-IV): sequencing the most valuable type-strain genomes for metagenomic binning, comparative biology and taxonomic classification.</title>
        <authorList>
            <person name="Goeker M."/>
        </authorList>
    </citation>
    <scope>NUCLEOTIDE SEQUENCE [LARGE SCALE GENOMIC DNA]</scope>
    <source>
        <strain evidence="3 4">DSM 105721</strain>
    </source>
</reference>
<dbReference type="EMBL" id="JACIES010000006">
    <property type="protein sequence ID" value="MBB4026883.1"/>
    <property type="molecule type" value="Genomic_DNA"/>
</dbReference>
<evidence type="ECO:0008006" key="5">
    <source>
        <dbReference type="Google" id="ProtNLM"/>
    </source>
</evidence>
<evidence type="ECO:0000313" key="3">
    <source>
        <dbReference type="EMBL" id="MBB4026883.1"/>
    </source>
</evidence>
<dbReference type="GeneID" id="93102647"/>
<evidence type="ECO:0000256" key="1">
    <source>
        <dbReference type="ARBA" id="ARBA00022614"/>
    </source>
</evidence>
<accession>A0A7W6HYQ1</accession>
<gene>
    <name evidence="3" type="ORF">GGR14_002684</name>
</gene>
<evidence type="ECO:0000256" key="2">
    <source>
        <dbReference type="ARBA" id="ARBA00022737"/>
    </source>
</evidence>
<dbReference type="PROSITE" id="PS51257">
    <property type="entry name" value="PROKAR_LIPOPROTEIN"/>
    <property type="match status" value="1"/>
</dbReference>
<keyword evidence="1" id="KW-0433">Leucine-rich repeat</keyword>
<dbReference type="InterPro" id="IPR052574">
    <property type="entry name" value="CDIRP"/>
</dbReference>
<dbReference type="Gene3D" id="3.80.10.10">
    <property type="entry name" value="Ribonuclease Inhibitor"/>
    <property type="match status" value="1"/>
</dbReference>
<proteinExistence type="predicted"/>
<dbReference type="PANTHER" id="PTHR47566">
    <property type="match status" value="1"/>
</dbReference>
<dbReference type="RefSeq" id="WP_151411739.1">
    <property type="nucleotide sequence ID" value="NZ_AP028155.1"/>
</dbReference>
<protein>
    <recommendedName>
        <fullName evidence="5">PKD domain-containing protein</fullName>
    </recommendedName>
</protein>
<keyword evidence="2" id="KW-0677">Repeat</keyword>
<sequence length="325" mass="37387">MKKYSILFMAIATMLFISCSKDDNDYEDGTWSTVEIAFDVTKPPMTIKLSNSTADLYIHTQWGDGSSSENIYEHTYTTAGRYNIVVKARNMKVFNIHYNYSSIHFKDCPDLIHNNITLDGTTDNSLTVPKVVKFENCPKLTTILLELQKVTNLEIENCPKLETLDCSVHQLQSLNLDCPALTKLDCSMGPLEELNLKNFPLLESLNCSYNQLKNIDLKNNDKLKEVDCSWNQFSNITFKGLDKLKDINCSNNQLTTLNVEDCYELKELNCKFNKLTELDLSDNTKLYSFICLDNPIQTIWVWEGFRSIDVEWSIPYYGAEYKVKQ</sequence>
<evidence type="ECO:0000313" key="4">
    <source>
        <dbReference type="Proteomes" id="UP000546007"/>
    </source>
</evidence>
<dbReference type="InterPro" id="IPR032675">
    <property type="entry name" value="LRR_dom_sf"/>
</dbReference>